<feature type="binding site" evidence="7">
    <location>
        <position position="317"/>
    </location>
    <ligand>
        <name>[4Fe-4S] cluster</name>
        <dbReference type="ChEBI" id="CHEBI:49883"/>
    </ligand>
</feature>
<dbReference type="AlphaFoldDB" id="A0ABD5ZNZ2"/>
<name>A0ABD5ZNZ2_9EURY</name>
<accession>A0ABD5ZNZ2</accession>
<reference evidence="9 10" key="1">
    <citation type="journal article" date="2019" name="Int. J. Syst. Evol. Microbiol.">
        <title>The Global Catalogue of Microorganisms (GCM) 10K type strain sequencing project: providing services to taxonomists for standard genome sequencing and annotation.</title>
        <authorList>
            <consortium name="The Broad Institute Genomics Platform"/>
            <consortium name="The Broad Institute Genome Sequencing Center for Infectious Disease"/>
            <person name="Wu L."/>
            <person name="Ma J."/>
        </authorList>
    </citation>
    <scope>NUCLEOTIDE SEQUENCE [LARGE SCALE GENOMIC DNA]</scope>
    <source>
        <strain evidence="9 10">DT85</strain>
    </source>
</reference>
<evidence type="ECO:0000256" key="1">
    <source>
        <dbReference type="ARBA" id="ARBA00022485"/>
    </source>
</evidence>
<dbReference type="GO" id="GO:0046872">
    <property type="term" value="F:metal ion binding"/>
    <property type="evidence" value="ECO:0007669"/>
    <property type="project" value="UniProtKB-KW"/>
</dbReference>
<comment type="function">
    <text evidence="7">Regulatory subunit of DNA primase, an RNA polymerase that catalyzes the synthesis of short RNA molecules used as primers for DNA polymerase during DNA replication. Stabilizes and modulates the activity of the small subunit, increasing the rate of DNA synthesis, and conferring RNA synthesis capability. The DNA polymerase activity may enable DNA primase to also catalyze primer extension after primer synthesis. May also play a role in DNA repair.</text>
</comment>
<dbReference type="InterPro" id="IPR058560">
    <property type="entry name" value="DNA_primase_C"/>
</dbReference>
<keyword evidence="10" id="KW-1185">Reference proteome</keyword>
<evidence type="ECO:0000256" key="4">
    <source>
        <dbReference type="ARBA" id="ARBA00022723"/>
    </source>
</evidence>
<dbReference type="GO" id="GO:1990077">
    <property type="term" value="C:primosome complex"/>
    <property type="evidence" value="ECO:0007669"/>
    <property type="project" value="UniProtKB-KW"/>
</dbReference>
<dbReference type="SUPFAM" id="SSF140914">
    <property type="entry name" value="PriB N-terminal domain-like"/>
    <property type="match status" value="1"/>
</dbReference>
<evidence type="ECO:0000313" key="9">
    <source>
        <dbReference type="EMBL" id="MFC7234958.1"/>
    </source>
</evidence>
<dbReference type="InterPro" id="IPR023642">
    <property type="entry name" value="DNA_primase_lsu_PriL"/>
</dbReference>
<dbReference type="GO" id="GO:0051539">
    <property type="term" value="F:4 iron, 4 sulfur cluster binding"/>
    <property type="evidence" value="ECO:0007669"/>
    <property type="project" value="UniProtKB-UniRule"/>
</dbReference>
<evidence type="ECO:0000313" key="10">
    <source>
        <dbReference type="Proteomes" id="UP001596398"/>
    </source>
</evidence>
<keyword evidence="6 7" id="KW-0411">Iron-sulfur</keyword>
<organism evidence="9 10">
    <name type="scientific">Halosegnis marinus</name>
    <dbReference type="NCBI Taxonomy" id="3034023"/>
    <lineage>
        <taxon>Archaea</taxon>
        <taxon>Methanobacteriati</taxon>
        <taxon>Methanobacteriota</taxon>
        <taxon>Stenosarchaea group</taxon>
        <taxon>Halobacteria</taxon>
        <taxon>Halobacteriales</taxon>
        <taxon>Natronomonadaceae</taxon>
        <taxon>Halosegnis</taxon>
    </lineage>
</organism>
<dbReference type="HAMAP" id="MF_00701">
    <property type="entry name" value="DNA_primase_lrg_arc"/>
    <property type="match status" value="1"/>
</dbReference>
<proteinExistence type="inferred from homology"/>
<comment type="similarity">
    <text evidence="7">Belongs to the eukaryotic-type primase large subunit family.</text>
</comment>
<feature type="binding site" evidence="7">
    <location>
        <position position="310"/>
    </location>
    <ligand>
        <name>[4Fe-4S] cluster</name>
        <dbReference type="ChEBI" id="CHEBI:49883"/>
    </ligand>
</feature>
<evidence type="ECO:0000256" key="6">
    <source>
        <dbReference type="ARBA" id="ARBA00023014"/>
    </source>
</evidence>
<dbReference type="RefSeq" id="WP_276235978.1">
    <property type="nucleotide sequence ID" value="NZ_CP119802.1"/>
</dbReference>
<feature type="domain" description="DNA primase large subunit C-terminal" evidence="8">
    <location>
        <begin position="229"/>
        <end position="322"/>
    </location>
</feature>
<keyword evidence="5 7" id="KW-0408">Iron</keyword>
<feature type="binding site" evidence="7">
    <location>
        <position position="236"/>
    </location>
    <ligand>
        <name>[4Fe-4S] cluster</name>
        <dbReference type="ChEBI" id="CHEBI:49883"/>
    </ligand>
</feature>
<dbReference type="GeneID" id="79266631"/>
<evidence type="ECO:0000256" key="2">
    <source>
        <dbReference type="ARBA" id="ARBA00022515"/>
    </source>
</evidence>
<dbReference type="Pfam" id="PF26466">
    <property type="entry name" value="DNA_primase_lrg_N"/>
    <property type="match status" value="1"/>
</dbReference>
<dbReference type="EMBL" id="JBHTAP010000001">
    <property type="protein sequence ID" value="MFC7234958.1"/>
    <property type="molecule type" value="Genomic_DNA"/>
</dbReference>
<dbReference type="GO" id="GO:0006269">
    <property type="term" value="P:DNA replication, synthesis of primer"/>
    <property type="evidence" value="ECO:0007669"/>
    <property type="project" value="UniProtKB-UniRule"/>
</dbReference>
<evidence type="ECO:0000256" key="7">
    <source>
        <dbReference type="HAMAP-Rule" id="MF_00701"/>
    </source>
</evidence>
<dbReference type="CDD" id="cd06560">
    <property type="entry name" value="PriL"/>
    <property type="match status" value="1"/>
</dbReference>
<comment type="cofactor">
    <cofactor evidence="7">
        <name>[4Fe-4S] cluster</name>
        <dbReference type="ChEBI" id="CHEBI:49883"/>
    </cofactor>
    <text evidence="7">Binds 1 [4Fe-4S] cluster.</text>
</comment>
<keyword evidence="2 7" id="KW-0639">Primosome</keyword>
<evidence type="ECO:0000259" key="8">
    <source>
        <dbReference type="Pfam" id="PF04104"/>
    </source>
</evidence>
<sequence>MQPLHARYPFLAAAREAVEAADVDLAAVVREGGAPVERGVERVERALVDGTVAPERSWSTRAELLSYPVARVLVSLVDVRGAVEKYARAEAALAYERFTDDFDDDTRLKSANREGLSLDAMLADFDLAVGVTPTGDGRFEVAVGTYLDLAAPLDGKRWRLAVRPLADGFVAVSRRELYELLREAVRERVADGLPLSVPDPIAEALAGETATLREALAPVERTGDVGRFDPEAFPPCVRTLAERVRAGEAGDTARYSLLTFLAATGAEFERVAEHLGDASADLRYQYERLANDGAQFAPPSCATMKANGDCHDPDDLCEEITQPLGYYEERLDTVAADD</sequence>
<evidence type="ECO:0000256" key="3">
    <source>
        <dbReference type="ARBA" id="ARBA00022705"/>
    </source>
</evidence>
<gene>
    <name evidence="7" type="primary">priL</name>
    <name evidence="9" type="ORF">ACFQJ4_06440</name>
</gene>
<keyword evidence="3 7" id="KW-0235">DNA replication</keyword>
<comment type="subunit">
    <text evidence="7">Heterodimer of a small subunit (PriS) and a large subunit (PriL).</text>
</comment>
<comment type="caution">
    <text evidence="9">The sequence shown here is derived from an EMBL/GenBank/DDBJ whole genome shotgun (WGS) entry which is preliminary data.</text>
</comment>
<keyword evidence="1 7" id="KW-0004">4Fe-4S</keyword>
<dbReference type="Pfam" id="PF04104">
    <property type="entry name" value="DNA_primase_lrg"/>
    <property type="match status" value="1"/>
</dbReference>
<evidence type="ECO:0000256" key="5">
    <source>
        <dbReference type="ARBA" id="ARBA00023004"/>
    </source>
</evidence>
<keyword evidence="4 7" id="KW-0479">Metal-binding</keyword>
<protein>
    <recommendedName>
        <fullName evidence="7">DNA primase large subunit PriL</fullName>
    </recommendedName>
</protein>
<dbReference type="Proteomes" id="UP001596398">
    <property type="component" value="Unassembled WGS sequence"/>
</dbReference>
<feature type="binding site" evidence="7">
    <location>
        <position position="301"/>
    </location>
    <ligand>
        <name>[4Fe-4S] cluster</name>
        <dbReference type="ChEBI" id="CHEBI:49883"/>
    </ligand>
</feature>